<reference evidence="2" key="1">
    <citation type="submission" date="2021-01" db="UniProtKB">
        <authorList>
            <consortium name="EnsemblPlants"/>
        </authorList>
    </citation>
    <scope>IDENTIFICATION</scope>
</reference>
<keyword evidence="3" id="KW-1185">Reference proteome</keyword>
<organism evidence="2 3">
    <name type="scientific">Kalanchoe fedtschenkoi</name>
    <name type="common">Lavender scallops</name>
    <name type="synonym">South American air plant</name>
    <dbReference type="NCBI Taxonomy" id="63787"/>
    <lineage>
        <taxon>Eukaryota</taxon>
        <taxon>Viridiplantae</taxon>
        <taxon>Streptophyta</taxon>
        <taxon>Embryophyta</taxon>
        <taxon>Tracheophyta</taxon>
        <taxon>Spermatophyta</taxon>
        <taxon>Magnoliopsida</taxon>
        <taxon>eudicotyledons</taxon>
        <taxon>Gunneridae</taxon>
        <taxon>Pentapetalae</taxon>
        <taxon>Saxifragales</taxon>
        <taxon>Crassulaceae</taxon>
        <taxon>Kalanchoe</taxon>
    </lineage>
</organism>
<dbReference type="Pfam" id="PF14009">
    <property type="entry name" value="PADRE"/>
    <property type="match status" value="1"/>
</dbReference>
<dbReference type="PANTHER" id="PTHR33052">
    <property type="entry name" value="DUF4228 DOMAIN PROTEIN-RELATED"/>
    <property type="match status" value="1"/>
</dbReference>
<feature type="compositionally biased region" description="Basic residues" evidence="1">
    <location>
        <begin position="152"/>
        <end position="166"/>
    </location>
</feature>
<evidence type="ECO:0000256" key="1">
    <source>
        <dbReference type="SAM" id="MobiDB-lite"/>
    </source>
</evidence>
<evidence type="ECO:0000313" key="3">
    <source>
        <dbReference type="Proteomes" id="UP000594263"/>
    </source>
</evidence>
<sequence>MGCAHFSCFTRSTVGASGGGGGQPSPAPAASPSFQTKEFVVRVIHVGGRQELYPKPLAASHLMRKHPGMCVARPDVFRNPLLSLLKSDEKLLLGHVYYLLPEKTAQKLKRRHAKKLIPRGSPERKEQWDSSAEISDESILSVRASYMPKATKSPKKLSKRGKKKHFVPPIQRNPSMRGSVWEPSMDSIQELSP</sequence>
<proteinExistence type="predicted"/>
<dbReference type="OMA" id="VSRERWS"/>
<dbReference type="Proteomes" id="UP000594263">
    <property type="component" value="Unplaced"/>
</dbReference>
<name>A0A7N0ZU42_KALFE</name>
<accession>A0A7N0ZU42</accession>
<dbReference type="EnsemblPlants" id="Kaladp0034s0075.1.v1.1">
    <property type="protein sequence ID" value="Kaladp0034s0075.1.v1.1.CDS.1"/>
    <property type="gene ID" value="Kaladp0034s0075.v1.1"/>
</dbReference>
<feature type="region of interest" description="Disordered" evidence="1">
    <location>
        <begin position="145"/>
        <end position="193"/>
    </location>
</feature>
<dbReference type="Gramene" id="Kaladp0034s0075.1.v1.1">
    <property type="protein sequence ID" value="Kaladp0034s0075.1.v1.1.CDS.1"/>
    <property type="gene ID" value="Kaladp0034s0075.v1.1"/>
</dbReference>
<dbReference type="AlphaFoldDB" id="A0A7N0ZU42"/>
<dbReference type="InterPro" id="IPR025322">
    <property type="entry name" value="PADRE_dom"/>
</dbReference>
<protein>
    <submittedName>
        <fullName evidence="2">Uncharacterized protein</fullName>
    </submittedName>
</protein>
<evidence type="ECO:0000313" key="2">
    <source>
        <dbReference type="EnsemblPlants" id="Kaladp0034s0075.1.v1.1.CDS.1"/>
    </source>
</evidence>